<evidence type="ECO:0000313" key="3">
    <source>
        <dbReference type="Proteomes" id="UP000594979"/>
    </source>
</evidence>
<reference evidence="2 3" key="1">
    <citation type="submission" date="2020-12" db="EMBL/GenBank/DDBJ databases">
        <title>FDA dAtabase for Regulatory Grade micrObial Sequences (FDA-ARGOS): Supporting development and validation of Infectious Disease Dx tests.</title>
        <authorList>
            <person name="Sproer C."/>
            <person name="Gronow S."/>
            <person name="Severitt S."/>
            <person name="Schroder I."/>
            <person name="Tallon L."/>
            <person name="Sadzewicz L."/>
            <person name="Zhao X."/>
            <person name="Boylan J."/>
            <person name="Ott S."/>
            <person name="Bowen H."/>
            <person name="Vavikolanu K."/>
            <person name="Mehta A."/>
            <person name="Aluvathingal J."/>
            <person name="Nadendla S."/>
            <person name="Lowell S."/>
            <person name="Myers T."/>
            <person name="Yan Y."/>
            <person name="Sichtig H."/>
        </authorList>
    </citation>
    <scope>NUCLEOTIDE SEQUENCE [LARGE SCALE GENOMIC DNA]</scope>
    <source>
        <strain evidence="2 3">FDAARGOS_902</strain>
    </source>
</reference>
<name>A0A7T9YRK2_9MICO</name>
<evidence type="ECO:0000313" key="2">
    <source>
        <dbReference type="EMBL" id="QPS34333.1"/>
    </source>
</evidence>
<dbReference type="Proteomes" id="UP000594979">
    <property type="component" value="Chromosome"/>
</dbReference>
<feature type="region of interest" description="Disordered" evidence="1">
    <location>
        <begin position="67"/>
        <end position="87"/>
    </location>
</feature>
<accession>A0A7T9YRK2</accession>
<gene>
    <name evidence="2" type="ORF">I6G59_03095</name>
</gene>
<evidence type="ECO:0008006" key="4">
    <source>
        <dbReference type="Google" id="ProtNLM"/>
    </source>
</evidence>
<feature type="compositionally biased region" description="Polar residues" evidence="1">
    <location>
        <begin position="67"/>
        <end position="78"/>
    </location>
</feature>
<protein>
    <recommendedName>
        <fullName evidence="4">Lipoprotein</fullName>
    </recommendedName>
</protein>
<organism evidence="2 3">
    <name type="scientific">Brevibacterium casei</name>
    <dbReference type="NCBI Taxonomy" id="33889"/>
    <lineage>
        <taxon>Bacteria</taxon>
        <taxon>Bacillati</taxon>
        <taxon>Actinomycetota</taxon>
        <taxon>Actinomycetes</taxon>
        <taxon>Micrococcales</taxon>
        <taxon>Brevibacteriaceae</taxon>
        <taxon>Brevibacterium</taxon>
    </lineage>
</organism>
<evidence type="ECO:0000256" key="1">
    <source>
        <dbReference type="SAM" id="MobiDB-lite"/>
    </source>
</evidence>
<dbReference type="KEGG" id="bcau:I6G59_03095"/>
<sequence length="227" mass="23971">MDAHARTRENVIVPIPTPVRSRAATSAAGVLTRVGPRTLLACVCALVLLTVAGCGPDRGLRIEPASTASPTLLNQSNEDAGPPDKPFSLETIRTAIEDASGVAVTGRAAETAEVVGECKDCLKFGAPFTRGEEKFQVVTVANPQQRSEDIAGVVVSEKDGAPRLELIATGNQLTLSPGKNGTLVVQEAMYADGDEDCCPSGWSVQVFRLHDGRFEPGQRFTRLNGES</sequence>
<dbReference type="AlphaFoldDB" id="A0A7T9YRK2"/>
<dbReference type="EMBL" id="CP065682">
    <property type="protein sequence ID" value="QPS34333.1"/>
    <property type="molecule type" value="Genomic_DNA"/>
</dbReference>
<proteinExistence type="predicted"/>